<dbReference type="InterPro" id="IPR000847">
    <property type="entry name" value="LysR_HTH_N"/>
</dbReference>
<evidence type="ECO:0000313" key="6">
    <source>
        <dbReference type="EMBL" id="TWU45136.1"/>
    </source>
</evidence>
<keyword evidence="3" id="KW-0238">DNA-binding</keyword>
<dbReference type="GO" id="GO:0000976">
    <property type="term" value="F:transcription cis-regulatory region binding"/>
    <property type="evidence" value="ECO:0007669"/>
    <property type="project" value="TreeGrafter"/>
</dbReference>
<accession>A0A5C6EC73</accession>
<feature type="domain" description="HTH lysR-type" evidence="5">
    <location>
        <begin position="12"/>
        <end position="69"/>
    </location>
</feature>
<dbReference type="PANTHER" id="PTHR30126">
    <property type="entry name" value="HTH-TYPE TRANSCRIPTIONAL REGULATOR"/>
    <property type="match status" value="1"/>
</dbReference>
<dbReference type="Pfam" id="PF03466">
    <property type="entry name" value="LysR_substrate"/>
    <property type="match status" value="1"/>
</dbReference>
<evidence type="ECO:0000256" key="4">
    <source>
        <dbReference type="ARBA" id="ARBA00023163"/>
    </source>
</evidence>
<dbReference type="CDD" id="cd05466">
    <property type="entry name" value="PBP2_LTTR_substrate"/>
    <property type="match status" value="1"/>
</dbReference>
<keyword evidence="4" id="KW-0804">Transcription</keyword>
<keyword evidence="7" id="KW-1185">Reference proteome</keyword>
<dbReference type="Pfam" id="PF00126">
    <property type="entry name" value="HTH_1"/>
    <property type="match status" value="1"/>
</dbReference>
<keyword evidence="2" id="KW-0805">Transcription regulation</keyword>
<dbReference type="OrthoDB" id="280324at2"/>
<dbReference type="EMBL" id="SJPY01000001">
    <property type="protein sequence ID" value="TWU45136.1"/>
    <property type="molecule type" value="Genomic_DNA"/>
</dbReference>
<dbReference type="RefSeq" id="WP_146597893.1">
    <property type="nucleotide sequence ID" value="NZ_SJPY01000001.1"/>
</dbReference>
<dbReference type="InterPro" id="IPR036388">
    <property type="entry name" value="WH-like_DNA-bd_sf"/>
</dbReference>
<dbReference type="AlphaFoldDB" id="A0A5C6EC73"/>
<dbReference type="Gene3D" id="1.10.10.10">
    <property type="entry name" value="Winged helix-like DNA-binding domain superfamily/Winged helix DNA-binding domain"/>
    <property type="match status" value="1"/>
</dbReference>
<name>A0A5C6EC73_9BACT</name>
<protein>
    <submittedName>
        <fullName evidence="6">HTH-type transcriptional activator CmpR</fullName>
    </submittedName>
</protein>
<evidence type="ECO:0000256" key="2">
    <source>
        <dbReference type="ARBA" id="ARBA00023015"/>
    </source>
</evidence>
<dbReference type="SUPFAM" id="SSF53850">
    <property type="entry name" value="Periplasmic binding protein-like II"/>
    <property type="match status" value="1"/>
</dbReference>
<comment type="caution">
    <text evidence="6">The sequence shown here is derived from an EMBL/GenBank/DDBJ whole genome shotgun (WGS) entry which is preliminary data.</text>
</comment>
<reference evidence="6 7" key="1">
    <citation type="submission" date="2019-02" db="EMBL/GenBank/DDBJ databases">
        <title>Deep-cultivation of Planctomycetes and their phenomic and genomic characterization uncovers novel biology.</title>
        <authorList>
            <person name="Wiegand S."/>
            <person name="Jogler M."/>
            <person name="Boedeker C."/>
            <person name="Pinto D."/>
            <person name="Vollmers J."/>
            <person name="Rivas-Marin E."/>
            <person name="Kohn T."/>
            <person name="Peeters S.H."/>
            <person name="Heuer A."/>
            <person name="Rast P."/>
            <person name="Oberbeckmann S."/>
            <person name="Bunk B."/>
            <person name="Jeske O."/>
            <person name="Meyerdierks A."/>
            <person name="Storesund J.E."/>
            <person name="Kallscheuer N."/>
            <person name="Luecker S."/>
            <person name="Lage O.M."/>
            <person name="Pohl T."/>
            <person name="Merkel B.J."/>
            <person name="Hornburger P."/>
            <person name="Mueller R.-W."/>
            <person name="Bruemmer F."/>
            <person name="Labrenz M."/>
            <person name="Spormann A.M."/>
            <person name="Op Den Camp H."/>
            <person name="Overmann J."/>
            <person name="Amann R."/>
            <person name="Jetten M.S.M."/>
            <person name="Mascher T."/>
            <person name="Medema M.H."/>
            <person name="Devos D.P."/>
            <person name="Kaster A.-K."/>
            <person name="Ovreas L."/>
            <person name="Rohde M."/>
            <person name="Galperin M.Y."/>
            <person name="Jogler C."/>
        </authorList>
    </citation>
    <scope>NUCLEOTIDE SEQUENCE [LARGE SCALE GENOMIC DNA]</scope>
    <source>
        <strain evidence="6 7">Q31b</strain>
    </source>
</reference>
<dbReference type="InterPro" id="IPR036390">
    <property type="entry name" value="WH_DNA-bd_sf"/>
</dbReference>
<dbReference type="GO" id="GO:0003700">
    <property type="term" value="F:DNA-binding transcription factor activity"/>
    <property type="evidence" value="ECO:0007669"/>
    <property type="project" value="InterPro"/>
</dbReference>
<organism evidence="6 7">
    <name type="scientific">Novipirellula aureliae</name>
    <dbReference type="NCBI Taxonomy" id="2527966"/>
    <lineage>
        <taxon>Bacteria</taxon>
        <taxon>Pseudomonadati</taxon>
        <taxon>Planctomycetota</taxon>
        <taxon>Planctomycetia</taxon>
        <taxon>Pirellulales</taxon>
        <taxon>Pirellulaceae</taxon>
        <taxon>Novipirellula</taxon>
    </lineage>
</organism>
<evidence type="ECO:0000259" key="5">
    <source>
        <dbReference type="PROSITE" id="PS50931"/>
    </source>
</evidence>
<evidence type="ECO:0000256" key="3">
    <source>
        <dbReference type="ARBA" id="ARBA00023125"/>
    </source>
</evidence>
<gene>
    <name evidence="6" type="primary">cmpR</name>
    <name evidence="6" type="ORF">Q31b_03070</name>
</gene>
<evidence type="ECO:0000313" key="7">
    <source>
        <dbReference type="Proteomes" id="UP000315471"/>
    </source>
</evidence>
<dbReference type="SUPFAM" id="SSF46785">
    <property type="entry name" value="Winged helix' DNA-binding domain"/>
    <property type="match status" value="1"/>
</dbReference>
<dbReference type="Proteomes" id="UP000315471">
    <property type="component" value="Unassembled WGS sequence"/>
</dbReference>
<evidence type="ECO:0000256" key="1">
    <source>
        <dbReference type="ARBA" id="ARBA00009437"/>
    </source>
</evidence>
<dbReference type="PROSITE" id="PS50931">
    <property type="entry name" value="HTH_LYSR"/>
    <property type="match status" value="1"/>
</dbReference>
<proteinExistence type="inferred from homology"/>
<dbReference type="PANTHER" id="PTHR30126:SF40">
    <property type="entry name" value="HTH-TYPE TRANSCRIPTIONAL REGULATOR GLTR"/>
    <property type="match status" value="1"/>
</dbReference>
<dbReference type="Gene3D" id="3.40.190.290">
    <property type="match status" value="1"/>
</dbReference>
<dbReference type="InterPro" id="IPR005119">
    <property type="entry name" value="LysR_subst-bd"/>
</dbReference>
<sequence length="305" mass="33641">MPELNHLRADSLTIQQISTFCRVYEHGSYAGAAEELGLATPTIWEQVKTLEKIYQTKLFARSGRSIVSTLSGDALYEMLRPLLANVASTFDRLAEQADQSATHIRLVTGSRMMMEELGTPLARFQKEYPNATMRLRTADNATAQRLILDGHADLALLIEPPKNLIAEGIDYQSLYPLEYLAALPPRHRLIRHSQLTLEDLQGEPLIVGSSQTIGRQQFEQAHFRLGLSYPLRIVAETDNSAITIACVRAGLGVGIIASHAAGHLTRAVKTRSLAHQLGQVNVVAAFRKGRQLTNALQTLVDLIRG</sequence>
<comment type="similarity">
    <text evidence="1">Belongs to the LysR transcriptional regulatory family.</text>
</comment>